<accession>A0A8J1TSL6</accession>
<dbReference type="Gene3D" id="3.40.50.1820">
    <property type="entry name" value="alpha/beta hydrolase"/>
    <property type="match status" value="1"/>
</dbReference>
<comment type="caution">
    <text evidence="2">The sequence shown here is derived from an EMBL/GenBank/DDBJ whole genome shotgun (WGS) entry which is preliminary data.</text>
</comment>
<name>A0A8J1TSL6_OWEFU</name>
<evidence type="ECO:0000313" key="3">
    <source>
        <dbReference type="Proteomes" id="UP000749559"/>
    </source>
</evidence>
<dbReference type="AlphaFoldDB" id="A0A8J1TSL6"/>
<keyword evidence="3" id="KW-1185">Reference proteome</keyword>
<organism evidence="2 3">
    <name type="scientific">Owenia fusiformis</name>
    <name type="common">Polychaete worm</name>
    <dbReference type="NCBI Taxonomy" id="6347"/>
    <lineage>
        <taxon>Eukaryota</taxon>
        <taxon>Metazoa</taxon>
        <taxon>Spiralia</taxon>
        <taxon>Lophotrochozoa</taxon>
        <taxon>Annelida</taxon>
        <taxon>Polychaeta</taxon>
        <taxon>Sedentaria</taxon>
        <taxon>Canalipalpata</taxon>
        <taxon>Sabellida</taxon>
        <taxon>Oweniida</taxon>
        <taxon>Oweniidae</taxon>
        <taxon>Owenia</taxon>
    </lineage>
</organism>
<proteinExistence type="inferred from homology"/>
<dbReference type="InterPro" id="IPR051093">
    <property type="entry name" value="Neuroligin/BSAL"/>
</dbReference>
<dbReference type="InterPro" id="IPR029058">
    <property type="entry name" value="AB_hydrolase_fold"/>
</dbReference>
<sequence>MIGNIAFIIFGLSVCIDGKIVDTEAGRVDGDTLDIHTGHRINTWFGIPFAKAPKGDLRWRPPQKPDPWQGTRPAKEFGSACPQLSLLITATNLLFDNFDEDCLNLNVHSPEPNHVNSPPKPANGYPVMIWIHGGGYSSSANVQYPGHFMASKGVVVVTINYRLGFMGFLTTEDEHAPGNYGMLDQVMAMQWVQDNIARFDGDPNMVTLYGQSAGASSAALHVLSKRSKGLFHQIICQSGSDLTEWAISPPDLIPKWYTQQLVEDFNEEYPDWNIPTNDSKAMLDSLRTKDIWEMLEADNVTRKPGWISLGFVPVVDHPHRPRDQAFLEDTPFNLRDREDFDKDINIISGLTSEDGSLYVIAVLPDSLDRGYNRTEFLERLTILAYDLSYNDIYEDVTQAVAFEFSPWPHINDLDANRQKFNEMFTDAGFAIGMDLQLKSHLKHNPNMYQYCLGFRSTNASGVVPEWMGVPHNGELPYVWGWSWLQFNENVRNQTGMILDPIEWNQEDAEYADYVMTMWSNFAKFGNPTPEPVWNTTWNKWELEDRKYLWIDRDYQEKQHYRVHELAFWQEYMPTFINKSNGDMGEWGPPTKFPPSTTTPAPTSTIVPAVTARQVTDEKERLRNATIALGVLSGTFLVILLILAGCLVIARRNKGEFA</sequence>
<protein>
    <submittedName>
        <fullName evidence="2">Uncharacterized protein</fullName>
    </submittedName>
</protein>
<gene>
    <name evidence="2" type="ORF">OFUS_LOCUS14715</name>
</gene>
<dbReference type="Pfam" id="PF00135">
    <property type="entry name" value="COesterase"/>
    <property type="match status" value="1"/>
</dbReference>
<evidence type="ECO:0000313" key="2">
    <source>
        <dbReference type="EMBL" id="CAH1789338.1"/>
    </source>
</evidence>
<dbReference type="InterPro" id="IPR002018">
    <property type="entry name" value="CarbesteraseB"/>
</dbReference>
<comment type="similarity">
    <text evidence="1">Belongs to the type-B carboxylesterase/lipase family.</text>
</comment>
<dbReference type="Proteomes" id="UP000749559">
    <property type="component" value="Unassembled WGS sequence"/>
</dbReference>
<dbReference type="EMBL" id="CAIIXF020000007">
    <property type="protein sequence ID" value="CAH1789338.1"/>
    <property type="molecule type" value="Genomic_DNA"/>
</dbReference>
<reference evidence="2" key="1">
    <citation type="submission" date="2022-03" db="EMBL/GenBank/DDBJ databases">
        <authorList>
            <person name="Martin C."/>
        </authorList>
    </citation>
    <scope>NUCLEOTIDE SEQUENCE</scope>
</reference>
<evidence type="ECO:0000256" key="1">
    <source>
        <dbReference type="ARBA" id="ARBA00005964"/>
    </source>
</evidence>
<dbReference type="PANTHER" id="PTHR43903">
    <property type="entry name" value="NEUROLIGIN"/>
    <property type="match status" value="1"/>
</dbReference>
<dbReference type="SUPFAM" id="SSF53474">
    <property type="entry name" value="alpha/beta-Hydrolases"/>
    <property type="match status" value="1"/>
</dbReference>
<dbReference type="OrthoDB" id="19653at2759"/>